<dbReference type="InterPro" id="IPR036388">
    <property type="entry name" value="WH-like_DNA-bd_sf"/>
</dbReference>
<evidence type="ECO:0008006" key="4">
    <source>
        <dbReference type="Google" id="ProtNLM"/>
    </source>
</evidence>
<dbReference type="PRINTS" id="PR00038">
    <property type="entry name" value="HTHLUXR"/>
</dbReference>
<dbReference type="PROSITE" id="PS50112">
    <property type="entry name" value="PAS"/>
    <property type="match status" value="1"/>
</dbReference>
<dbReference type="Gene3D" id="1.10.10.10">
    <property type="entry name" value="Winged helix-like DNA-binding domain superfamily/Winged helix DNA-binding domain"/>
    <property type="match status" value="1"/>
</dbReference>
<dbReference type="PROSITE" id="PS50043">
    <property type="entry name" value="HTH_LUXR_2"/>
    <property type="match status" value="1"/>
</dbReference>
<evidence type="ECO:0000313" key="3">
    <source>
        <dbReference type="EMBL" id="CAA2105748.1"/>
    </source>
</evidence>
<name>A0A679J420_9HYPH</name>
<dbReference type="Pfam" id="PF00196">
    <property type="entry name" value="GerE"/>
    <property type="match status" value="1"/>
</dbReference>
<dbReference type="GO" id="GO:0006355">
    <property type="term" value="P:regulation of DNA-templated transcription"/>
    <property type="evidence" value="ECO:0007669"/>
    <property type="project" value="InterPro"/>
</dbReference>
<feature type="domain" description="PAS" evidence="2">
    <location>
        <begin position="173"/>
        <end position="209"/>
    </location>
</feature>
<proteinExistence type="predicted"/>
<dbReference type="InterPro" id="IPR000792">
    <property type="entry name" value="Tscrpt_reg_LuxR_C"/>
</dbReference>
<dbReference type="AlphaFoldDB" id="A0A679J420"/>
<organism evidence="3">
    <name type="scientific">Methylobacterium bullatum</name>
    <dbReference type="NCBI Taxonomy" id="570505"/>
    <lineage>
        <taxon>Bacteria</taxon>
        <taxon>Pseudomonadati</taxon>
        <taxon>Pseudomonadota</taxon>
        <taxon>Alphaproteobacteria</taxon>
        <taxon>Hyphomicrobiales</taxon>
        <taxon>Methylobacteriaceae</taxon>
        <taxon>Methylobacterium</taxon>
    </lineage>
</organism>
<evidence type="ECO:0000259" key="2">
    <source>
        <dbReference type="PROSITE" id="PS50112"/>
    </source>
</evidence>
<dbReference type="EMBL" id="LR743504">
    <property type="protein sequence ID" value="CAA2105748.1"/>
    <property type="molecule type" value="Genomic_DNA"/>
</dbReference>
<accession>A0A679J420</accession>
<dbReference type="InterPro" id="IPR000014">
    <property type="entry name" value="PAS"/>
</dbReference>
<dbReference type="InterPro" id="IPR016032">
    <property type="entry name" value="Sig_transdc_resp-reg_C-effctor"/>
</dbReference>
<sequence>MDLDDETLQDIENSLVTSALQSHDWDKAVAKIATSTGARGVVAIPLKGRVPGLPMSASLDGLVDGYFREGWSKNDYRVRGVPKLLRTGLFVDQDYATPDAMRSEPFYADYLHSHGFQWSAGLMVQAGDDAWVMMMQRTIQQGAYTVDDQIALRRLIAPLNRAAQLAHSLGEARLTGIADALETVRSPSLLLDRTGRVLRASSSAERLFGPDLNVRLGELVVPSDAQATARLRAHIAAALWSDPQGVSLSRAPVVVRRVAKRPLTLRAQPLRKAGLEYFDGCRAILTITDLNASGELDGDVLKTSYGLTPREAELCHSLLAGHSTKECADRLGMSIHTTRTHLKKIFVKTDTDSQTELMIVLSRHFGL</sequence>
<protein>
    <recommendedName>
        <fullName evidence="4">HTH luxR-type domain-containing protein</fullName>
    </recommendedName>
</protein>
<dbReference type="SMART" id="SM00421">
    <property type="entry name" value="HTH_LUXR"/>
    <property type="match status" value="1"/>
</dbReference>
<gene>
    <name evidence="3" type="ORF">MBUL_03347</name>
</gene>
<dbReference type="GO" id="GO:0003677">
    <property type="term" value="F:DNA binding"/>
    <property type="evidence" value="ECO:0007669"/>
    <property type="project" value="InterPro"/>
</dbReference>
<evidence type="ECO:0000259" key="1">
    <source>
        <dbReference type="PROSITE" id="PS50043"/>
    </source>
</evidence>
<feature type="domain" description="HTH luxR-type" evidence="1">
    <location>
        <begin position="300"/>
        <end position="365"/>
    </location>
</feature>
<reference evidence="3" key="1">
    <citation type="submission" date="2019-12" db="EMBL/GenBank/DDBJ databases">
        <authorList>
            <person name="Cremers G."/>
        </authorList>
    </citation>
    <scope>NUCLEOTIDE SEQUENCE</scope>
    <source>
        <strain evidence="3">Mbul1</strain>
    </source>
</reference>
<dbReference type="SUPFAM" id="SSF46894">
    <property type="entry name" value="C-terminal effector domain of the bipartite response regulators"/>
    <property type="match status" value="1"/>
</dbReference>